<keyword evidence="2" id="KW-1185">Reference proteome</keyword>
<organism evidence="1 2">
    <name type="scientific">Populus trichocarpa</name>
    <name type="common">Western balsam poplar</name>
    <name type="synonym">Populus balsamifera subsp. trichocarpa</name>
    <dbReference type="NCBI Taxonomy" id="3694"/>
    <lineage>
        <taxon>Eukaryota</taxon>
        <taxon>Viridiplantae</taxon>
        <taxon>Streptophyta</taxon>
        <taxon>Embryophyta</taxon>
        <taxon>Tracheophyta</taxon>
        <taxon>Spermatophyta</taxon>
        <taxon>Magnoliopsida</taxon>
        <taxon>eudicotyledons</taxon>
        <taxon>Gunneridae</taxon>
        <taxon>Pentapetalae</taxon>
        <taxon>rosids</taxon>
        <taxon>fabids</taxon>
        <taxon>Malpighiales</taxon>
        <taxon>Salicaceae</taxon>
        <taxon>Saliceae</taxon>
        <taxon>Populus</taxon>
    </lineage>
</organism>
<dbReference type="Proteomes" id="UP000006729">
    <property type="component" value="Chromosome 11"/>
</dbReference>
<proteinExistence type="predicted"/>
<name>A0A2K1YI18_POPTR</name>
<dbReference type="AlphaFoldDB" id="A0A2K1YI18"/>
<evidence type="ECO:0000313" key="1">
    <source>
        <dbReference type="EMBL" id="PNT12673.1"/>
    </source>
</evidence>
<gene>
    <name evidence="1" type="ORF">POPTR_011G098900</name>
</gene>
<accession>A0A2K1YI18</accession>
<sequence>MEAAQESLGTICLKLKGCNRESDTMIFLLVQCKTTFHHFKDACGYTITVPSRPPIIDVSNSHSKEEEP</sequence>
<evidence type="ECO:0000313" key="2">
    <source>
        <dbReference type="Proteomes" id="UP000006729"/>
    </source>
</evidence>
<dbReference type="EMBL" id="CM009300">
    <property type="protein sequence ID" value="PNT12673.1"/>
    <property type="molecule type" value="Genomic_DNA"/>
</dbReference>
<dbReference type="InParanoid" id="A0A2K1YI18"/>
<protein>
    <submittedName>
        <fullName evidence="1">Uncharacterized protein</fullName>
    </submittedName>
</protein>
<reference evidence="1 2" key="1">
    <citation type="journal article" date="2006" name="Science">
        <title>The genome of black cottonwood, Populus trichocarpa (Torr. &amp; Gray).</title>
        <authorList>
            <person name="Tuskan G.A."/>
            <person name="Difazio S."/>
            <person name="Jansson S."/>
            <person name="Bohlmann J."/>
            <person name="Grigoriev I."/>
            <person name="Hellsten U."/>
            <person name="Putnam N."/>
            <person name="Ralph S."/>
            <person name="Rombauts S."/>
            <person name="Salamov A."/>
            <person name="Schein J."/>
            <person name="Sterck L."/>
            <person name="Aerts A."/>
            <person name="Bhalerao R.R."/>
            <person name="Bhalerao R.P."/>
            <person name="Blaudez D."/>
            <person name="Boerjan W."/>
            <person name="Brun A."/>
            <person name="Brunner A."/>
            <person name="Busov V."/>
            <person name="Campbell M."/>
            <person name="Carlson J."/>
            <person name="Chalot M."/>
            <person name="Chapman J."/>
            <person name="Chen G.L."/>
            <person name="Cooper D."/>
            <person name="Coutinho P.M."/>
            <person name="Couturier J."/>
            <person name="Covert S."/>
            <person name="Cronk Q."/>
            <person name="Cunningham R."/>
            <person name="Davis J."/>
            <person name="Degroeve S."/>
            <person name="Dejardin A."/>
            <person name="Depamphilis C."/>
            <person name="Detter J."/>
            <person name="Dirks B."/>
            <person name="Dubchak I."/>
            <person name="Duplessis S."/>
            <person name="Ehlting J."/>
            <person name="Ellis B."/>
            <person name="Gendler K."/>
            <person name="Goodstein D."/>
            <person name="Gribskov M."/>
            <person name="Grimwood J."/>
            <person name="Groover A."/>
            <person name="Gunter L."/>
            <person name="Hamberger B."/>
            <person name="Heinze B."/>
            <person name="Helariutta Y."/>
            <person name="Henrissat B."/>
            <person name="Holligan D."/>
            <person name="Holt R."/>
            <person name="Huang W."/>
            <person name="Islam-Faridi N."/>
            <person name="Jones S."/>
            <person name="Jones-Rhoades M."/>
            <person name="Jorgensen R."/>
            <person name="Joshi C."/>
            <person name="Kangasjarvi J."/>
            <person name="Karlsson J."/>
            <person name="Kelleher C."/>
            <person name="Kirkpatrick R."/>
            <person name="Kirst M."/>
            <person name="Kohler A."/>
            <person name="Kalluri U."/>
            <person name="Larimer F."/>
            <person name="Leebens-Mack J."/>
            <person name="Leple J.C."/>
            <person name="Locascio P."/>
            <person name="Lou Y."/>
            <person name="Lucas S."/>
            <person name="Martin F."/>
            <person name="Montanini B."/>
            <person name="Napoli C."/>
            <person name="Nelson D.R."/>
            <person name="Nelson C."/>
            <person name="Nieminen K."/>
            <person name="Nilsson O."/>
            <person name="Pereda V."/>
            <person name="Peter G."/>
            <person name="Philippe R."/>
            <person name="Pilate G."/>
            <person name="Poliakov A."/>
            <person name="Razumovskaya J."/>
            <person name="Richardson P."/>
            <person name="Rinaldi C."/>
            <person name="Ritland K."/>
            <person name="Rouze P."/>
            <person name="Ryaboy D."/>
            <person name="Schmutz J."/>
            <person name="Schrader J."/>
            <person name="Segerman B."/>
            <person name="Shin H."/>
            <person name="Siddiqui A."/>
            <person name="Sterky F."/>
            <person name="Terry A."/>
            <person name="Tsai C.J."/>
            <person name="Uberbacher E."/>
            <person name="Unneberg P."/>
            <person name="Vahala J."/>
            <person name="Wall K."/>
            <person name="Wessler S."/>
            <person name="Yang G."/>
            <person name="Yin T."/>
            <person name="Douglas C."/>
            <person name="Marra M."/>
            <person name="Sandberg G."/>
            <person name="Van de Peer Y."/>
            <person name="Rokhsar D."/>
        </authorList>
    </citation>
    <scope>NUCLEOTIDE SEQUENCE [LARGE SCALE GENOMIC DNA]</scope>
    <source>
        <strain evidence="2">cv. Nisqually</strain>
    </source>
</reference>